<evidence type="ECO:0000313" key="6">
    <source>
        <dbReference type="EMBL" id="TIA89450.1"/>
    </source>
</evidence>
<dbReference type="InterPro" id="IPR019734">
    <property type="entry name" value="TPR_rpt"/>
</dbReference>
<dbReference type="PROSITE" id="PS50076">
    <property type="entry name" value="DNAJ_2"/>
    <property type="match status" value="1"/>
</dbReference>
<gene>
    <name evidence="6" type="ORF">E3P99_02079</name>
</gene>
<dbReference type="Pfam" id="PF00226">
    <property type="entry name" value="DnaJ"/>
    <property type="match status" value="1"/>
</dbReference>
<dbReference type="InterPro" id="IPR036869">
    <property type="entry name" value="J_dom_sf"/>
</dbReference>
<dbReference type="SUPFAM" id="SSF46785">
    <property type="entry name" value="Winged helix' DNA-binding domain"/>
    <property type="match status" value="1"/>
</dbReference>
<evidence type="ECO:0000259" key="5">
    <source>
        <dbReference type="PROSITE" id="PS50250"/>
    </source>
</evidence>
<protein>
    <recommendedName>
        <fullName evidence="8">J domain-containing protein</fullName>
    </recommendedName>
</protein>
<dbReference type="SMART" id="SM00753">
    <property type="entry name" value="PAM"/>
    <property type="match status" value="1"/>
</dbReference>
<dbReference type="SUPFAM" id="SSF48452">
    <property type="entry name" value="TPR-like"/>
    <property type="match status" value="3"/>
</dbReference>
<accession>A0A4T0FMS5</accession>
<dbReference type="AlphaFoldDB" id="A0A4T0FMS5"/>
<organism evidence="6 7">
    <name type="scientific">Wallemia hederae</name>
    <dbReference type="NCBI Taxonomy" id="1540922"/>
    <lineage>
        <taxon>Eukaryota</taxon>
        <taxon>Fungi</taxon>
        <taxon>Dikarya</taxon>
        <taxon>Basidiomycota</taxon>
        <taxon>Wallemiomycotina</taxon>
        <taxon>Wallemiomycetes</taxon>
        <taxon>Wallemiales</taxon>
        <taxon>Wallemiaceae</taxon>
        <taxon>Wallemia</taxon>
    </lineage>
</organism>
<dbReference type="Proteomes" id="UP000310189">
    <property type="component" value="Unassembled WGS sequence"/>
</dbReference>
<dbReference type="Gene3D" id="1.25.40.10">
    <property type="entry name" value="Tetratricopeptide repeat domain"/>
    <property type="match status" value="2"/>
</dbReference>
<dbReference type="EMBL" id="SPNW01000027">
    <property type="protein sequence ID" value="TIA89450.1"/>
    <property type="molecule type" value="Genomic_DNA"/>
</dbReference>
<keyword evidence="7" id="KW-1185">Reference proteome</keyword>
<dbReference type="SMART" id="SM00088">
    <property type="entry name" value="PINT"/>
    <property type="match status" value="1"/>
</dbReference>
<comment type="similarity">
    <text evidence="1">Belongs to the proteasome subunit S3 family.</text>
</comment>
<dbReference type="SMART" id="SM00271">
    <property type="entry name" value="DnaJ"/>
    <property type="match status" value="1"/>
</dbReference>
<dbReference type="InterPro" id="IPR036390">
    <property type="entry name" value="WH_DNA-bd_sf"/>
</dbReference>
<evidence type="ECO:0000313" key="7">
    <source>
        <dbReference type="Proteomes" id="UP000310189"/>
    </source>
</evidence>
<name>A0A4T0FMS5_9BASI</name>
<dbReference type="CDD" id="cd06257">
    <property type="entry name" value="DnaJ"/>
    <property type="match status" value="1"/>
</dbReference>
<dbReference type="Gene3D" id="1.10.287.110">
    <property type="entry name" value="DnaJ domain"/>
    <property type="match status" value="1"/>
</dbReference>
<dbReference type="InterPro" id="IPR050756">
    <property type="entry name" value="CSN3"/>
</dbReference>
<dbReference type="Pfam" id="PF01399">
    <property type="entry name" value="PCI"/>
    <property type="match status" value="1"/>
</dbReference>
<dbReference type="GO" id="GO:0030234">
    <property type="term" value="F:enzyme regulator activity"/>
    <property type="evidence" value="ECO:0007669"/>
    <property type="project" value="InterPro"/>
</dbReference>
<dbReference type="SUPFAM" id="SSF46565">
    <property type="entry name" value="Chaperone J-domain"/>
    <property type="match status" value="1"/>
</dbReference>
<dbReference type="GO" id="GO:0042176">
    <property type="term" value="P:regulation of protein catabolic process"/>
    <property type="evidence" value="ECO:0007669"/>
    <property type="project" value="InterPro"/>
</dbReference>
<dbReference type="InterPro" id="IPR057985">
    <property type="entry name" value="TPR_PSMD3_N"/>
</dbReference>
<feature type="region of interest" description="Disordered" evidence="3">
    <location>
        <begin position="947"/>
        <end position="968"/>
    </location>
</feature>
<dbReference type="PANTHER" id="PTHR10758">
    <property type="entry name" value="26S PROTEASOME NON-ATPASE REGULATORY SUBUNIT 3/COP9 SIGNALOSOME COMPLEX SUBUNIT 3"/>
    <property type="match status" value="1"/>
</dbReference>
<feature type="domain" description="J" evidence="4">
    <location>
        <begin position="893"/>
        <end position="954"/>
    </location>
</feature>
<dbReference type="PRINTS" id="PR00625">
    <property type="entry name" value="JDOMAIN"/>
</dbReference>
<feature type="region of interest" description="Disordered" evidence="3">
    <location>
        <begin position="508"/>
        <end position="536"/>
    </location>
</feature>
<dbReference type="OrthoDB" id="1713558at2759"/>
<feature type="domain" description="PCI" evidence="5">
    <location>
        <begin position="251"/>
        <end position="433"/>
    </location>
</feature>
<evidence type="ECO:0000256" key="2">
    <source>
        <dbReference type="ARBA" id="ARBA00022942"/>
    </source>
</evidence>
<feature type="region of interest" description="Disordered" evidence="3">
    <location>
        <begin position="1"/>
        <end position="25"/>
    </location>
</feature>
<reference evidence="6 7" key="1">
    <citation type="submission" date="2019-03" db="EMBL/GenBank/DDBJ databases">
        <title>Sequencing 23 genomes of Wallemia ichthyophaga.</title>
        <authorList>
            <person name="Gostincar C."/>
        </authorList>
    </citation>
    <scope>NUCLEOTIDE SEQUENCE [LARGE SCALE GENOMIC DNA]</scope>
    <source>
        <strain evidence="6 7">EXF-5753</strain>
    </source>
</reference>
<dbReference type="InterPro" id="IPR013586">
    <property type="entry name" value="PSMD3_C"/>
</dbReference>
<dbReference type="SMART" id="SM00028">
    <property type="entry name" value="TPR"/>
    <property type="match status" value="6"/>
</dbReference>
<evidence type="ECO:0000259" key="4">
    <source>
        <dbReference type="PROSITE" id="PS50076"/>
    </source>
</evidence>
<dbReference type="Pfam" id="PF13432">
    <property type="entry name" value="TPR_16"/>
    <property type="match status" value="1"/>
</dbReference>
<dbReference type="PROSITE" id="PS50250">
    <property type="entry name" value="PCI"/>
    <property type="match status" value="1"/>
</dbReference>
<dbReference type="GO" id="GO:0008541">
    <property type="term" value="C:proteasome regulatory particle, lid subcomplex"/>
    <property type="evidence" value="ECO:0007669"/>
    <property type="project" value="TreeGrafter"/>
</dbReference>
<feature type="compositionally biased region" description="Basic and acidic residues" evidence="3">
    <location>
        <begin position="1"/>
        <end position="10"/>
    </location>
</feature>
<evidence type="ECO:0000256" key="1">
    <source>
        <dbReference type="ARBA" id="ARBA00007912"/>
    </source>
</evidence>
<dbReference type="InterPro" id="IPR001623">
    <property type="entry name" value="DnaJ_domain"/>
</dbReference>
<dbReference type="Pfam" id="PF25573">
    <property type="entry name" value="TPR_PSMD3_N"/>
    <property type="match status" value="1"/>
</dbReference>
<proteinExistence type="inferred from homology"/>
<evidence type="ECO:0000256" key="3">
    <source>
        <dbReference type="SAM" id="MobiDB-lite"/>
    </source>
</evidence>
<dbReference type="PANTHER" id="PTHR10758:SF2">
    <property type="entry name" value="26S PROTEASOME NON-ATPASE REGULATORY SUBUNIT 3"/>
    <property type="match status" value="1"/>
</dbReference>
<keyword evidence="2" id="KW-0647">Proteasome</keyword>
<sequence>MAAEEIKIDEAENATVENSKEEMKPEQSLLAEMKQNASLIERAVVNTEPRITSRVLRTLTTLRKRLSDDVVQQAIQQLASPAYKSQLSPYLSNDMQVDSSAVQTSEASTFAEVDIYLSLLVILRLIDKPNLPSVRMEPLQATNANATQALELAKATLNNIQTLNKRSFDPLAAKVWFYYYRIHELLGQEQDARAQLLAGQRTAVLRKDSDCQAVIFNCLLHCFLSAKAYDQADKLIAKSTFPEGAGNPQLARYLYYLGRVKAVQLNYSEAHHNLQQAIRRAPSGNIAPGFLQNAYKFFVVVELLMGDIPERSIFKQQLLKSSLEKGGYLAITQAVRVGDLSLFADALSKHSDNFIRDNTYTLILRLRHNVIRTGLRMISLAYSRIPLRDICAKLRLDSEEDAEYIVAKAAREGVIEATINHQQGYMESKQGGNIYDTEEPQVLFRQRIQFCMDLHNDSVKAMRYPLKSKDDDLAKAEEAREPVDSDEVAEKNEIYAAADGGGRLCSRPGARTASQCAAGDGTSGASKALTGTDADPSSYLSHYKRATAYLSLGRNTAALNDLETVLELQPSFEQARVQRARIFLRDGEYTHAKTEVDTFQKNHKDDKTAKDLQSKIKSLQKLTNQAEKTYKAKRWSETLQSVTKAIDIATNSLRLHQIRVDCFLALGDINGATNDLNRIAHIQPSIQSDLLLRLAHLTYYYQGKPEISLNQIKQCLHTDPESKVCKKFFKVLKNDTKDLNRAVMFSQSGNWRALASVINGSNGLLKRLDEGMRIGSTADEWPGLTEAPIPKQVYDAGLSPALKNRLISWSCKAYVQANDLKKAEPFCEETLRFDANNLDALIGRAEGMLKAEDFEKAVDVLEKAFEASGRSNRDIASRLQRARKLLKQSRSKDYYKVLGVPRSASDKEIKKAYRKQSKEAHPDKGGSVEAMERLNEAYGVLSDPELRQRFDQGDDPNDPEAGHDSPFQQGAGAFQQMFFYNGFPGSFSGGGGFPGGFGGRQFMFNF</sequence>
<evidence type="ECO:0008006" key="8">
    <source>
        <dbReference type="Google" id="ProtNLM"/>
    </source>
</evidence>
<dbReference type="InterPro" id="IPR011990">
    <property type="entry name" value="TPR-like_helical_dom_sf"/>
</dbReference>
<comment type="caution">
    <text evidence="6">The sequence shown here is derived from an EMBL/GenBank/DDBJ whole genome shotgun (WGS) entry which is preliminary data.</text>
</comment>
<dbReference type="InterPro" id="IPR000717">
    <property type="entry name" value="PCI_dom"/>
</dbReference>
<dbReference type="Pfam" id="PF08375">
    <property type="entry name" value="Rpn3_C"/>
    <property type="match status" value="1"/>
</dbReference>
<dbReference type="GO" id="GO:0006511">
    <property type="term" value="P:ubiquitin-dependent protein catabolic process"/>
    <property type="evidence" value="ECO:0007669"/>
    <property type="project" value="TreeGrafter"/>
</dbReference>